<feature type="disulfide bond" evidence="7">
    <location>
        <begin position="543"/>
        <end position="555"/>
    </location>
</feature>
<name>A0A5A7N9W0_9PROT</name>
<feature type="binding site" evidence="6">
    <location>
        <position position="390"/>
    </location>
    <ligand>
        <name>Zn(2+)</name>
        <dbReference type="ChEBI" id="CHEBI:29105"/>
        <label>1</label>
        <note>catalytic</note>
    </ligand>
</feature>
<evidence type="ECO:0000256" key="10">
    <source>
        <dbReference type="SAM" id="SignalP"/>
    </source>
</evidence>
<feature type="binding site" evidence="9">
    <location>
        <position position="390"/>
    </location>
    <ligand>
        <name>Zn(2+)</name>
        <dbReference type="ChEBI" id="CHEBI:29105"/>
        <label>2</label>
        <note>catalytic</note>
    </ligand>
</feature>
<feature type="active site" description="Proton acceptor 2" evidence="8">
    <location>
        <position position="391"/>
    </location>
</feature>
<dbReference type="SUPFAM" id="SSF55486">
    <property type="entry name" value="Metalloproteases ('zincins'), catalytic domain"/>
    <property type="match status" value="1"/>
</dbReference>
<dbReference type="InterPro" id="IPR001548">
    <property type="entry name" value="Peptidase_M2"/>
</dbReference>
<dbReference type="GO" id="GO:0006508">
    <property type="term" value="P:proteolysis"/>
    <property type="evidence" value="ECO:0007669"/>
    <property type="project" value="InterPro"/>
</dbReference>
<evidence type="ECO:0000256" key="5">
    <source>
        <dbReference type="PIRSR" id="PIRSR601548-2"/>
    </source>
</evidence>
<comment type="caution">
    <text evidence="11">The sequence shown here is derived from an EMBL/GenBank/DDBJ whole genome shotgun (WGS) entry which is preliminary data.</text>
</comment>
<dbReference type="PROSITE" id="PS51257">
    <property type="entry name" value="PROKAR_LIPOPROTEIN"/>
    <property type="match status" value="1"/>
</dbReference>
<evidence type="ECO:0000256" key="8">
    <source>
        <dbReference type="PIRSR" id="PIRSR601548-6"/>
    </source>
</evidence>
<keyword evidence="3" id="KW-0325">Glycoprotein</keyword>
<dbReference type="AlphaFoldDB" id="A0A5A7N9W0"/>
<protein>
    <submittedName>
        <fullName evidence="11">Peptidase M2</fullName>
    </submittedName>
</protein>
<feature type="active site" description="Proton donor 1" evidence="4">
    <location>
        <position position="518"/>
    </location>
</feature>
<organism evidence="11 12">
    <name type="scientific">Iodidimonas nitroreducens</name>
    <dbReference type="NCBI Taxonomy" id="1236968"/>
    <lineage>
        <taxon>Bacteria</taxon>
        <taxon>Pseudomonadati</taxon>
        <taxon>Pseudomonadota</taxon>
        <taxon>Alphaproteobacteria</taxon>
        <taxon>Iodidimonadales</taxon>
        <taxon>Iodidimonadaceae</taxon>
        <taxon>Iodidimonas</taxon>
    </lineage>
</organism>
<dbReference type="GO" id="GO:0008241">
    <property type="term" value="F:peptidyl-dipeptidase activity"/>
    <property type="evidence" value="ECO:0007669"/>
    <property type="project" value="InterPro"/>
</dbReference>
<keyword evidence="6" id="KW-0862">Zinc</keyword>
<evidence type="ECO:0000256" key="9">
    <source>
        <dbReference type="PIRSR" id="PIRSR601548-8"/>
    </source>
</evidence>
<proteinExistence type="predicted"/>
<evidence type="ECO:0000256" key="1">
    <source>
        <dbReference type="ARBA" id="ARBA00022729"/>
    </source>
</evidence>
<feature type="signal peptide" evidence="10">
    <location>
        <begin position="1"/>
        <end position="22"/>
    </location>
</feature>
<dbReference type="PANTHER" id="PTHR10514">
    <property type="entry name" value="ANGIOTENSIN-CONVERTING ENZYME"/>
    <property type="match status" value="1"/>
</dbReference>
<feature type="binding site" evidence="5">
    <location>
        <position position="230"/>
    </location>
    <ligand>
        <name>chloride</name>
        <dbReference type="ChEBI" id="CHEBI:17996"/>
        <label>1</label>
    </ligand>
</feature>
<feature type="binding site" evidence="9">
    <location>
        <position position="394"/>
    </location>
    <ligand>
        <name>Zn(2+)</name>
        <dbReference type="ChEBI" id="CHEBI:29105"/>
        <label>2</label>
        <note>catalytic</note>
    </ligand>
</feature>
<evidence type="ECO:0000256" key="2">
    <source>
        <dbReference type="ARBA" id="ARBA00023157"/>
    </source>
</evidence>
<accession>A0A5A7N9W0</accession>
<dbReference type="PROSITE" id="PS52011">
    <property type="entry name" value="PEPTIDASE_M2"/>
    <property type="match status" value="1"/>
</dbReference>
<dbReference type="Proteomes" id="UP000324996">
    <property type="component" value="Unassembled WGS sequence"/>
</dbReference>
<sequence>MGPSKRTIAQHFLLGASLFALAACEPANEQSKTPTVDDAIAFVERAEATVTRESEAAARTAWVNANFITFDTNWLSAKSSEKMTTLGVELAQEASLYRDLDLPADIARKIELLRLGLTLPAPQGDAEATAELAEITTNLEASYGTGTYCPEGGDSTLAAYARKDGCLSLTELEAVIGSSQDPDELLEAWEGWRTIAVPMKDQYARMVEIANEGARDLGFADIGTMWRSKYDMPADDFAKDVDRLWGEVKPLYDGLQCHVRARLNEKYGDDLVPLDQPIPAHLLGNMWAQSWGNVYDLVAPEGSAPAFDLTALLKEKAYSELDMVKTAEGFFTSVGFDPLPETFYERSLFLKPEDRNVVCHASAWNLNDKDDIRIKMCIKVDAEDFQTIHHEIGHNIYQRAYAVQDPLFRNDPNDGFHEAIGDMIALSITPEYLQQIGLLETLPPAEADLGLLLRQALDKVAFLPFGLMVDKWRWQVFSGELTPEQYNEGWWTLREAYQGVRAPDERPGDAFDPGAKFHIPGNTPYMRYFLSHIFQFQFQRAACELAGWEGPLHRCSIYGNKDVGEKFNAMLEMGASKSWQEALAAFTGTSKADATAILAYFAPLKTWLDEQNKDRACGW</sequence>
<dbReference type="PANTHER" id="PTHR10514:SF27">
    <property type="entry name" value="ANGIOTENSIN-CONVERTING ENZYME"/>
    <property type="match status" value="1"/>
</dbReference>
<keyword evidence="2 7" id="KW-1015">Disulfide bond</keyword>
<feature type="active site" description="Proton acceptor 1" evidence="4">
    <location>
        <position position="391"/>
    </location>
</feature>
<keyword evidence="12" id="KW-1185">Reference proteome</keyword>
<feature type="binding site" evidence="6">
    <location>
        <position position="418"/>
    </location>
    <ligand>
        <name>Zn(2+)</name>
        <dbReference type="ChEBI" id="CHEBI:29105"/>
        <label>1</label>
        <note>catalytic</note>
    </ligand>
</feature>
<feature type="disulfide bond" evidence="7">
    <location>
        <begin position="359"/>
        <end position="377"/>
    </location>
</feature>
<evidence type="ECO:0000313" key="11">
    <source>
        <dbReference type="EMBL" id="GER04425.1"/>
    </source>
</evidence>
<dbReference type="EMBL" id="BKCN01000010">
    <property type="protein sequence ID" value="GER04425.1"/>
    <property type="molecule type" value="Genomic_DNA"/>
</dbReference>
<dbReference type="RefSeq" id="WP_042085707.1">
    <property type="nucleotide sequence ID" value="NZ_BKCN01000010.1"/>
</dbReference>
<dbReference type="Pfam" id="PF01401">
    <property type="entry name" value="Peptidase_M2"/>
    <property type="match status" value="1"/>
</dbReference>
<feature type="binding site" evidence="6">
    <location>
        <position position="394"/>
    </location>
    <ligand>
        <name>Zn(2+)</name>
        <dbReference type="ChEBI" id="CHEBI:29105"/>
        <label>1</label>
        <note>catalytic</note>
    </ligand>
</feature>
<evidence type="ECO:0000256" key="6">
    <source>
        <dbReference type="PIRSR" id="PIRSR601548-3"/>
    </source>
</evidence>
<evidence type="ECO:0000256" key="4">
    <source>
        <dbReference type="PIRSR" id="PIRSR601548-1"/>
    </source>
</evidence>
<dbReference type="Gene3D" id="1.10.1370.30">
    <property type="match status" value="2"/>
</dbReference>
<gene>
    <name evidence="11" type="ORF">JCM17846_21070</name>
</gene>
<dbReference type="CDD" id="cd06461">
    <property type="entry name" value="M2_ACE"/>
    <property type="match status" value="1"/>
</dbReference>
<evidence type="ECO:0000256" key="7">
    <source>
        <dbReference type="PIRSR" id="PIRSR601548-4"/>
    </source>
</evidence>
<feature type="active site" description="Proton donor 2" evidence="8">
    <location>
        <position position="518"/>
    </location>
</feature>
<dbReference type="PRINTS" id="PR00791">
    <property type="entry name" value="PEPDIPTASEA"/>
</dbReference>
<dbReference type="GO" id="GO:0016020">
    <property type="term" value="C:membrane"/>
    <property type="evidence" value="ECO:0007669"/>
    <property type="project" value="InterPro"/>
</dbReference>
<reference evidence="11 12" key="1">
    <citation type="submission" date="2019-09" db="EMBL/GenBank/DDBJ databases">
        <title>NBRP : Genome information of microbial organism related human and environment.</title>
        <authorList>
            <person name="Hattori M."/>
            <person name="Oshima K."/>
            <person name="Inaba H."/>
            <person name="Suda W."/>
            <person name="Sakamoto M."/>
            <person name="Iino T."/>
            <person name="Kitahara M."/>
            <person name="Oshida Y."/>
            <person name="Iida T."/>
            <person name="Kudo T."/>
            <person name="Itoh T."/>
            <person name="Ohkuma M."/>
        </authorList>
    </citation>
    <scope>NUCLEOTIDE SEQUENCE [LARGE SCALE GENOMIC DNA]</scope>
    <source>
        <strain evidence="11 12">Q-1</strain>
    </source>
</reference>
<feature type="chain" id="PRO_5022769360" evidence="10">
    <location>
        <begin position="23"/>
        <end position="619"/>
    </location>
</feature>
<dbReference type="GO" id="GO:0008237">
    <property type="term" value="F:metallopeptidase activity"/>
    <property type="evidence" value="ECO:0007669"/>
    <property type="project" value="InterPro"/>
</dbReference>
<keyword evidence="6" id="KW-0479">Metal-binding</keyword>
<evidence type="ECO:0000256" key="3">
    <source>
        <dbReference type="ARBA" id="ARBA00023180"/>
    </source>
</evidence>
<keyword evidence="1 10" id="KW-0732">Signal</keyword>
<feature type="binding site" evidence="9">
    <location>
        <position position="418"/>
    </location>
    <ligand>
        <name>Zn(2+)</name>
        <dbReference type="ChEBI" id="CHEBI:29105"/>
        <label>2</label>
        <note>catalytic</note>
    </ligand>
</feature>
<evidence type="ECO:0000313" key="12">
    <source>
        <dbReference type="Proteomes" id="UP000324996"/>
    </source>
</evidence>
<feature type="binding site" evidence="5">
    <location>
        <position position="527"/>
    </location>
    <ligand>
        <name>chloride</name>
        <dbReference type="ChEBI" id="CHEBI:17996"/>
        <label>1</label>
    </ligand>
</feature>